<evidence type="ECO:0000256" key="4">
    <source>
        <dbReference type="ARBA" id="ARBA00022989"/>
    </source>
</evidence>
<evidence type="ECO:0000256" key="3">
    <source>
        <dbReference type="ARBA" id="ARBA00022692"/>
    </source>
</evidence>
<keyword evidence="2" id="KW-1003">Cell membrane</keyword>
<dbReference type="AlphaFoldDB" id="A0A346XZR9"/>
<evidence type="ECO:0000256" key="5">
    <source>
        <dbReference type="ARBA" id="ARBA00023136"/>
    </source>
</evidence>
<feature type="transmembrane region" description="Helical" evidence="6">
    <location>
        <begin position="239"/>
        <end position="261"/>
    </location>
</feature>
<keyword evidence="4 6" id="KW-1133">Transmembrane helix</keyword>
<dbReference type="Pfam" id="PF09678">
    <property type="entry name" value="Caa3_CtaG"/>
    <property type="match status" value="1"/>
</dbReference>
<dbReference type="RefSeq" id="WP_114592167.1">
    <property type="nucleotide sequence ID" value="NZ_CP031165.1"/>
</dbReference>
<reference evidence="7 8" key="1">
    <citation type="submission" date="2018-09" db="EMBL/GenBank/DDBJ databases">
        <title>Complete genome sequence of Euzebya sp. DY32-46 isolated from seawater of Pacific Ocean.</title>
        <authorList>
            <person name="Xu L."/>
            <person name="Wu Y.-H."/>
            <person name="Xu X.-W."/>
        </authorList>
    </citation>
    <scope>NUCLEOTIDE SEQUENCE [LARGE SCALE GENOMIC DNA]</scope>
    <source>
        <strain evidence="7 8">DY32-46</strain>
    </source>
</reference>
<sequence length="292" mass="32594">MPTIDPSIALRPQASPDAWLLVLLLGGGYLYLLSAWGPTSAPTHLRRRGYATRQQKILYFTGVLVFGIGASSPIHNVGENYLYSFHMVQHLMFQLVAAPLLILGTPAWMLRRMLVRPKVLPVVTVLTKPLVALLLVNAFVATAHTPQFVEATLSNGLFHLFTHFLWVAVGLLMWWPVTSPLPEVPHYSYLGRMGYLFSHSILPTVPASFLTFASAPLYSSYENAPRIWEFITPLVDLQIAGLLMKIGGGLLLWAVIAALFFRWSHEDRTGGPDALYWRDFAGTDQTPELVKR</sequence>
<organism evidence="7 8">
    <name type="scientific">Euzebya pacifica</name>
    <dbReference type="NCBI Taxonomy" id="1608957"/>
    <lineage>
        <taxon>Bacteria</taxon>
        <taxon>Bacillati</taxon>
        <taxon>Actinomycetota</taxon>
        <taxon>Nitriliruptoria</taxon>
        <taxon>Euzebyales</taxon>
    </lineage>
</organism>
<dbReference type="Proteomes" id="UP000264006">
    <property type="component" value="Chromosome"/>
</dbReference>
<dbReference type="EMBL" id="CP031165">
    <property type="protein sequence ID" value="AXV07716.1"/>
    <property type="molecule type" value="Genomic_DNA"/>
</dbReference>
<evidence type="ECO:0000313" key="8">
    <source>
        <dbReference type="Proteomes" id="UP000264006"/>
    </source>
</evidence>
<name>A0A346XZR9_9ACTN</name>
<protein>
    <submittedName>
        <fullName evidence="7">CtaG protein</fullName>
    </submittedName>
</protein>
<feature type="transmembrane region" description="Helical" evidence="6">
    <location>
        <begin position="18"/>
        <end position="36"/>
    </location>
</feature>
<proteinExistence type="predicted"/>
<dbReference type="InterPro" id="IPR019108">
    <property type="entry name" value="Caa3_assmbl_CtaG-rel"/>
</dbReference>
<keyword evidence="3 6" id="KW-0812">Transmembrane</keyword>
<feature type="transmembrane region" description="Helical" evidence="6">
    <location>
        <begin position="122"/>
        <end position="144"/>
    </location>
</feature>
<evidence type="ECO:0000256" key="2">
    <source>
        <dbReference type="ARBA" id="ARBA00022475"/>
    </source>
</evidence>
<gene>
    <name evidence="7" type="ORF">DVS28_a3037</name>
</gene>
<evidence type="ECO:0000256" key="1">
    <source>
        <dbReference type="ARBA" id="ARBA00004651"/>
    </source>
</evidence>
<dbReference type="OrthoDB" id="9808789at2"/>
<accession>A0A346XZR9</accession>
<evidence type="ECO:0000256" key="6">
    <source>
        <dbReference type="SAM" id="Phobius"/>
    </source>
</evidence>
<evidence type="ECO:0000313" key="7">
    <source>
        <dbReference type="EMBL" id="AXV07716.1"/>
    </source>
</evidence>
<feature type="transmembrane region" description="Helical" evidence="6">
    <location>
        <begin position="87"/>
        <end position="110"/>
    </location>
</feature>
<dbReference type="KEGG" id="euz:DVS28_a3037"/>
<feature type="transmembrane region" description="Helical" evidence="6">
    <location>
        <begin position="57"/>
        <end position="75"/>
    </location>
</feature>
<feature type="transmembrane region" description="Helical" evidence="6">
    <location>
        <begin position="196"/>
        <end position="219"/>
    </location>
</feature>
<comment type="subcellular location">
    <subcellularLocation>
        <location evidence="1">Cell membrane</location>
        <topology evidence="1">Multi-pass membrane protein</topology>
    </subcellularLocation>
</comment>
<keyword evidence="8" id="KW-1185">Reference proteome</keyword>
<feature type="transmembrane region" description="Helical" evidence="6">
    <location>
        <begin position="156"/>
        <end position="175"/>
    </location>
</feature>
<dbReference type="GO" id="GO:0005886">
    <property type="term" value="C:plasma membrane"/>
    <property type="evidence" value="ECO:0007669"/>
    <property type="project" value="UniProtKB-SubCell"/>
</dbReference>
<keyword evidence="5 6" id="KW-0472">Membrane</keyword>